<dbReference type="Proteomes" id="UP000308707">
    <property type="component" value="Unassembled WGS sequence"/>
</dbReference>
<dbReference type="Pfam" id="PF00903">
    <property type="entry name" value="Glyoxalase"/>
    <property type="match status" value="1"/>
</dbReference>
<keyword evidence="3" id="KW-1185">Reference proteome</keyword>
<dbReference type="EMBL" id="SZUA01000001">
    <property type="protein sequence ID" value="TKR34256.1"/>
    <property type="molecule type" value="Genomic_DNA"/>
</dbReference>
<evidence type="ECO:0000313" key="3">
    <source>
        <dbReference type="Proteomes" id="UP000308707"/>
    </source>
</evidence>
<dbReference type="PROSITE" id="PS51819">
    <property type="entry name" value="VOC"/>
    <property type="match status" value="1"/>
</dbReference>
<dbReference type="OrthoDB" id="9794917at2"/>
<accession>A0A4U5JYI1</accession>
<protein>
    <submittedName>
        <fullName evidence="2">Glyoxalase</fullName>
    </submittedName>
</protein>
<gene>
    <name evidence="2" type="ORF">FCE95_05195</name>
</gene>
<dbReference type="Gene3D" id="3.30.720.120">
    <property type="match status" value="1"/>
</dbReference>
<evidence type="ECO:0000313" key="2">
    <source>
        <dbReference type="EMBL" id="TKR34256.1"/>
    </source>
</evidence>
<dbReference type="InterPro" id="IPR029068">
    <property type="entry name" value="Glyas_Bleomycin-R_OHBP_Dase"/>
</dbReference>
<dbReference type="InterPro" id="IPR037523">
    <property type="entry name" value="VOC_core"/>
</dbReference>
<dbReference type="AlphaFoldDB" id="A0A4U5JYI1"/>
<comment type="caution">
    <text evidence="2">The sequence shown here is derived from an EMBL/GenBank/DDBJ whole genome shotgun (WGS) entry which is preliminary data.</text>
</comment>
<organism evidence="2 3">
    <name type="scientific">Luteimonas gilva</name>
    <dbReference type="NCBI Taxonomy" id="2572684"/>
    <lineage>
        <taxon>Bacteria</taxon>
        <taxon>Pseudomonadati</taxon>
        <taxon>Pseudomonadota</taxon>
        <taxon>Gammaproteobacteria</taxon>
        <taxon>Lysobacterales</taxon>
        <taxon>Lysobacteraceae</taxon>
        <taxon>Luteimonas</taxon>
    </lineage>
</organism>
<evidence type="ECO:0000259" key="1">
    <source>
        <dbReference type="PROSITE" id="PS51819"/>
    </source>
</evidence>
<name>A0A4U5JYI1_9GAMM</name>
<dbReference type="InterPro" id="IPR004360">
    <property type="entry name" value="Glyas_Fos-R_dOase_dom"/>
</dbReference>
<proteinExistence type="predicted"/>
<sequence>MRLQSAYPVVVTDKMAECRDFYVRHFGFEVAFEASWFVYLSAGGGQPYAIAFMTPDHPSRPPGPEKFDGKGLFLTLQVDDAAKEFERLRKAGVAVAYPVADEPWGQRRFGVVDPSGLWVDVVQQTESAPGYWDPYMRVEQAADPSRN</sequence>
<feature type="domain" description="VOC" evidence="1">
    <location>
        <begin position="4"/>
        <end position="124"/>
    </location>
</feature>
<dbReference type="Gene3D" id="3.30.720.110">
    <property type="match status" value="1"/>
</dbReference>
<dbReference type="SUPFAM" id="SSF54593">
    <property type="entry name" value="Glyoxalase/Bleomycin resistance protein/Dihydroxybiphenyl dioxygenase"/>
    <property type="match status" value="1"/>
</dbReference>
<reference evidence="2 3" key="1">
    <citation type="submission" date="2019-04" db="EMBL/GenBank/DDBJ databases">
        <title>Reference strain of H23.</title>
        <authorList>
            <person name="Luo X."/>
        </authorList>
    </citation>
    <scope>NUCLEOTIDE SEQUENCE [LARGE SCALE GENOMIC DNA]</scope>
    <source>
        <strain evidence="2 3">H23</strain>
    </source>
</reference>